<comment type="function">
    <text evidence="3">Required for the assembly of the mitochondrial membrane respiratory chain NADH dehydrogenase (Complex I). Involved in mid-late stages of complex I assembly.</text>
</comment>
<dbReference type="GO" id="GO:0016491">
    <property type="term" value="F:oxidoreductase activity"/>
    <property type="evidence" value="ECO:0007669"/>
    <property type="project" value="UniProtKB-KW"/>
</dbReference>
<evidence type="ECO:0000313" key="5">
    <source>
        <dbReference type="EMBL" id="KAG8230939.1"/>
    </source>
</evidence>
<dbReference type="Gene3D" id="3.30.9.10">
    <property type="entry name" value="D-Amino Acid Oxidase, subunit A, domain 2"/>
    <property type="match status" value="1"/>
</dbReference>
<keyword evidence="1" id="KW-0560">Oxidoreductase</keyword>
<organism evidence="5 6">
    <name type="scientific">Ladona fulva</name>
    <name type="common">Scarce chaser dragonfly</name>
    <name type="synonym">Libellula fulva</name>
    <dbReference type="NCBI Taxonomy" id="123851"/>
    <lineage>
        <taxon>Eukaryota</taxon>
        <taxon>Metazoa</taxon>
        <taxon>Ecdysozoa</taxon>
        <taxon>Arthropoda</taxon>
        <taxon>Hexapoda</taxon>
        <taxon>Insecta</taxon>
        <taxon>Pterygota</taxon>
        <taxon>Palaeoptera</taxon>
        <taxon>Odonata</taxon>
        <taxon>Epiprocta</taxon>
        <taxon>Anisoptera</taxon>
        <taxon>Libelluloidea</taxon>
        <taxon>Libellulidae</taxon>
        <taxon>Ladona</taxon>
    </lineage>
</organism>
<evidence type="ECO:0000256" key="1">
    <source>
        <dbReference type="ARBA" id="ARBA00023002"/>
    </source>
</evidence>
<dbReference type="Proteomes" id="UP000792457">
    <property type="component" value="Unassembled WGS sequence"/>
</dbReference>
<sequence>MPRLGSFSLRVVLHLRDRLLFGKRLGNCIPASQCNFNRRHFCDSETPKPPGPEHPFNRTIRILKGDIISLKKRIFPVSPDEIDREIMKNVIPEHCDVLIIGGGIIGSSIAYWLKQRALRGLNIVVIEKEPTYSKASTVLSVGGLRQQFSLPENIQMSLFAVDFFRNINRHLGIENSATVRTTRYNDDIDIQFTPYGYLFLASEKGAEQLVDNCKLQKELGAKNELLSSKELKAKFPWLNVEGIELGCHGLEGEGWFDPWTLLQAFKRKAYSLGVHYINAEAVGFQYRLIPDMLAEGIERGSYESLDKVLIRTPEGEIKAIKFAIGVIAAGSQSGEVAKMARIGVGKGLLSIPLPVEPRKRFVYCYHCPDGPGLNTPLTIDPSGTYFRREGLFGNYIGGKSPNEECEPSVETGLEDVDLTYFDSDVWPHLAKRVPAFEKLKVRSAWAGFYDHNYFDENGIIGSHPYYQNLYLACGFSGHGLQQAPAVGRAIMELILDGEFKTIDLSRMSFDRIITREKLEEQNIV</sequence>
<evidence type="ECO:0000259" key="4">
    <source>
        <dbReference type="Pfam" id="PF01266"/>
    </source>
</evidence>
<reference evidence="5" key="2">
    <citation type="submission" date="2017-10" db="EMBL/GenBank/DDBJ databases">
        <title>Ladona fulva Genome sequencing and assembly.</title>
        <authorList>
            <person name="Murali S."/>
            <person name="Richards S."/>
            <person name="Bandaranaike D."/>
            <person name="Bellair M."/>
            <person name="Blankenburg K."/>
            <person name="Chao H."/>
            <person name="Dinh H."/>
            <person name="Doddapaneni H."/>
            <person name="Dugan-Rocha S."/>
            <person name="Elkadiri S."/>
            <person name="Gnanaolivu R."/>
            <person name="Hernandez B."/>
            <person name="Skinner E."/>
            <person name="Javaid M."/>
            <person name="Lee S."/>
            <person name="Li M."/>
            <person name="Ming W."/>
            <person name="Munidasa M."/>
            <person name="Muniz J."/>
            <person name="Nguyen L."/>
            <person name="Hughes D."/>
            <person name="Osuji N."/>
            <person name="Pu L.-L."/>
            <person name="Puazo M."/>
            <person name="Qu C."/>
            <person name="Quiroz J."/>
            <person name="Raj R."/>
            <person name="Weissenberger G."/>
            <person name="Xin Y."/>
            <person name="Zou X."/>
            <person name="Han Y."/>
            <person name="Worley K."/>
            <person name="Muzny D."/>
            <person name="Gibbs R."/>
        </authorList>
    </citation>
    <scope>NUCLEOTIDE SEQUENCE</scope>
    <source>
        <strain evidence="5">Sampled in the wild</strain>
    </source>
</reference>
<dbReference type="GO" id="GO:0032981">
    <property type="term" value="P:mitochondrial respiratory chain complex I assembly"/>
    <property type="evidence" value="ECO:0007669"/>
    <property type="project" value="TreeGrafter"/>
</dbReference>
<dbReference type="Pfam" id="PF01266">
    <property type="entry name" value="DAO"/>
    <property type="match status" value="1"/>
</dbReference>
<name>A0A8K0KB73_LADFU</name>
<dbReference type="Gene3D" id="3.50.50.60">
    <property type="entry name" value="FAD/NAD(P)-binding domain"/>
    <property type="match status" value="1"/>
</dbReference>
<comment type="caution">
    <text evidence="5">The sequence shown here is derived from an EMBL/GenBank/DDBJ whole genome shotgun (WGS) entry which is preliminary data.</text>
</comment>
<gene>
    <name evidence="5" type="ORF">J437_LFUL002972</name>
</gene>
<evidence type="ECO:0000256" key="3">
    <source>
        <dbReference type="ARBA" id="ARBA00046185"/>
    </source>
</evidence>
<dbReference type="PANTHER" id="PTHR13847">
    <property type="entry name" value="SARCOSINE DEHYDROGENASE-RELATED"/>
    <property type="match status" value="1"/>
</dbReference>
<dbReference type="AlphaFoldDB" id="A0A8K0KB73"/>
<dbReference type="PANTHER" id="PTHR13847:SF287">
    <property type="entry name" value="FAD-DEPENDENT OXIDOREDUCTASE DOMAIN-CONTAINING PROTEIN 1"/>
    <property type="match status" value="1"/>
</dbReference>
<dbReference type="OrthoDB" id="424974at2759"/>
<protein>
    <recommendedName>
        <fullName evidence="2">FAD-dependent oxidoreductase domain-containing protein 1</fullName>
    </recommendedName>
</protein>
<proteinExistence type="predicted"/>
<feature type="domain" description="FAD dependent oxidoreductase" evidence="4">
    <location>
        <begin position="96"/>
        <end position="493"/>
    </location>
</feature>
<accession>A0A8K0KB73</accession>
<dbReference type="SUPFAM" id="SSF51905">
    <property type="entry name" value="FAD/NAD(P)-binding domain"/>
    <property type="match status" value="1"/>
</dbReference>
<dbReference type="GO" id="GO:0005739">
    <property type="term" value="C:mitochondrion"/>
    <property type="evidence" value="ECO:0007669"/>
    <property type="project" value="GOC"/>
</dbReference>
<evidence type="ECO:0000256" key="2">
    <source>
        <dbReference type="ARBA" id="ARBA00039785"/>
    </source>
</evidence>
<dbReference type="EMBL" id="KZ308518">
    <property type="protein sequence ID" value="KAG8230939.1"/>
    <property type="molecule type" value="Genomic_DNA"/>
</dbReference>
<dbReference type="InterPro" id="IPR006076">
    <property type="entry name" value="FAD-dep_OxRdtase"/>
</dbReference>
<dbReference type="InterPro" id="IPR036188">
    <property type="entry name" value="FAD/NAD-bd_sf"/>
</dbReference>
<reference evidence="5" key="1">
    <citation type="submission" date="2013-04" db="EMBL/GenBank/DDBJ databases">
        <authorList>
            <person name="Qu J."/>
            <person name="Murali S.C."/>
            <person name="Bandaranaike D."/>
            <person name="Bellair M."/>
            <person name="Blankenburg K."/>
            <person name="Chao H."/>
            <person name="Dinh H."/>
            <person name="Doddapaneni H."/>
            <person name="Downs B."/>
            <person name="Dugan-Rocha S."/>
            <person name="Elkadiri S."/>
            <person name="Gnanaolivu R.D."/>
            <person name="Hernandez B."/>
            <person name="Javaid M."/>
            <person name="Jayaseelan J.C."/>
            <person name="Lee S."/>
            <person name="Li M."/>
            <person name="Ming W."/>
            <person name="Munidasa M."/>
            <person name="Muniz J."/>
            <person name="Nguyen L."/>
            <person name="Ongeri F."/>
            <person name="Osuji N."/>
            <person name="Pu L.-L."/>
            <person name="Puazo M."/>
            <person name="Qu C."/>
            <person name="Quiroz J."/>
            <person name="Raj R."/>
            <person name="Weissenberger G."/>
            <person name="Xin Y."/>
            <person name="Zou X."/>
            <person name="Han Y."/>
            <person name="Richards S."/>
            <person name="Worley K."/>
            <person name="Muzny D."/>
            <person name="Gibbs R."/>
        </authorList>
    </citation>
    <scope>NUCLEOTIDE SEQUENCE</scope>
    <source>
        <strain evidence="5">Sampled in the wild</strain>
    </source>
</reference>
<keyword evidence="6" id="KW-1185">Reference proteome</keyword>
<evidence type="ECO:0000313" key="6">
    <source>
        <dbReference type="Proteomes" id="UP000792457"/>
    </source>
</evidence>